<keyword evidence="9" id="KW-1185">Reference proteome</keyword>
<evidence type="ECO:0000256" key="5">
    <source>
        <dbReference type="ARBA" id="ARBA00023235"/>
    </source>
</evidence>
<dbReference type="EC" id="5.1.1.3" evidence="2 7"/>
<comment type="caution">
    <text evidence="8">The sequence shown here is derived from an EMBL/GenBank/DDBJ whole genome shotgun (WGS) entry which is preliminary data.</text>
</comment>
<evidence type="ECO:0000256" key="3">
    <source>
        <dbReference type="ARBA" id="ARBA00022960"/>
    </source>
</evidence>
<keyword evidence="3 7" id="KW-0133">Cell shape</keyword>
<accession>A0ABU5IL15</accession>
<keyword evidence="6 7" id="KW-0961">Cell wall biogenesis/degradation</keyword>
<dbReference type="NCBIfam" id="TIGR00067">
    <property type="entry name" value="glut_race"/>
    <property type="match status" value="1"/>
</dbReference>
<dbReference type="InterPro" id="IPR015942">
    <property type="entry name" value="Asp/Glu/hydantoin_racemase"/>
</dbReference>
<dbReference type="Pfam" id="PF01177">
    <property type="entry name" value="Asp_Glu_race"/>
    <property type="match status" value="1"/>
</dbReference>
<feature type="active site" description="Proton donor/acceptor" evidence="7">
    <location>
        <position position="189"/>
    </location>
</feature>
<dbReference type="PANTHER" id="PTHR21198">
    <property type="entry name" value="GLUTAMATE RACEMASE"/>
    <property type="match status" value="1"/>
</dbReference>
<dbReference type="EMBL" id="JAXOJX010000046">
    <property type="protein sequence ID" value="MDZ5459593.1"/>
    <property type="molecule type" value="Genomic_DNA"/>
</dbReference>
<feature type="binding site" evidence="7">
    <location>
        <begin position="15"/>
        <end position="16"/>
    </location>
    <ligand>
        <name>substrate</name>
    </ligand>
</feature>
<sequence>MNPAPRAGCCIGVFDSGVGGLSVLPALRTALPAARLLYVADSGHAPYGERTEAFVVERALHIAAFLLSQGAQMLVVACNTATAAAVEALRQAHAETPIVGIEPGVKPAVALTRSGHVGVMATTGTLSSRKFQRLLAAQPTHAAVHLQACPGLALAIERGDLQSAELREVVQRHSAPLREAGCDVVVLGCTHYPFAAPLIREALPGVALVDTAEAVARHTATLAARLADSPGDLPPLQLWSSGEPRQLSAFARRWLGWDVEAKSLP</sequence>
<dbReference type="Proteomes" id="UP001293718">
    <property type="component" value="Unassembled WGS sequence"/>
</dbReference>
<feature type="binding site" evidence="7">
    <location>
        <begin position="190"/>
        <end position="191"/>
    </location>
    <ligand>
        <name>substrate</name>
    </ligand>
</feature>
<comment type="pathway">
    <text evidence="7">Cell wall biogenesis; peptidoglycan biosynthesis.</text>
</comment>
<name>A0ABU5IL15_9BURK</name>
<proteinExistence type="inferred from homology"/>
<comment type="similarity">
    <text evidence="7">Belongs to the aspartate/glutamate racemases family.</text>
</comment>
<dbReference type="InterPro" id="IPR004391">
    <property type="entry name" value="Glu_race"/>
</dbReference>
<protein>
    <recommendedName>
        <fullName evidence="2 7">Glutamate racemase</fullName>
        <ecNumber evidence="2 7">5.1.1.3</ecNumber>
    </recommendedName>
</protein>
<dbReference type="Gene3D" id="3.40.50.1860">
    <property type="match status" value="2"/>
</dbReference>
<comment type="function">
    <text evidence="7">Provides the (R)-glutamate required for cell wall biosynthesis.</text>
</comment>
<feature type="binding site" evidence="7">
    <location>
        <begin position="47"/>
        <end position="48"/>
    </location>
    <ligand>
        <name>substrate</name>
    </ligand>
</feature>
<keyword evidence="4 7" id="KW-0573">Peptidoglycan synthesis</keyword>
<dbReference type="PANTHER" id="PTHR21198:SF2">
    <property type="entry name" value="GLUTAMATE RACEMASE"/>
    <property type="match status" value="1"/>
</dbReference>
<evidence type="ECO:0000313" key="8">
    <source>
        <dbReference type="EMBL" id="MDZ5459593.1"/>
    </source>
</evidence>
<evidence type="ECO:0000256" key="6">
    <source>
        <dbReference type="ARBA" id="ARBA00023316"/>
    </source>
</evidence>
<gene>
    <name evidence="7 8" type="primary">murI</name>
    <name evidence="8" type="ORF">SM757_23735</name>
</gene>
<evidence type="ECO:0000256" key="7">
    <source>
        <dbReference type="HAMAP-Rule" id="MF_00258"/>
    </source>
</evidence>
<evidence type="ECO:0000256" key="4">
    <source>
        <dbReference type="ARBA" id="ARBA00022984"/>
    </source>
</evidence>
<feature type="binding site" evidence="7">
    <location>
        <begin position="79"/>
        <end position="80"/>
    </location>
    <ligand>
        <name>substrate</name>
    </ligand>
</feature>
<organism evidence="8 9">
    <name type="scientific">Azohydromonas lata</name>
    <dbReference type="NCBI Taxonomy" id="45677"/>
    <lineage>
        <taxon>Bacteria</taxon>
        <taxon>Pseudomonadati</taxon>
        <taxon>Pseudomonadota</taxon>
        <taxon>Betaproteobacteria</taxon>
        <taxon>Burkholderiales</taxon>
        <taxon>Sphaerotilaceae</taxon>
        <taxon>Azohydromonas</taxon>
    </lineage>
</organism>
<evidence type="ECO:0000313" key="9">
    <source>
        <dbReference type="Proteomes" id="UP001293718"/>
    </source>
</evidence>
<evidence type="ECO:0000256" key="1">
    <source>
        <dbReference type="ARBA" id="ARBA00001602"/>
    </source>
</evidence>
<reference evidence="8 9" key="1">
    <citation type="submission" date="2023-11" db="EMBL/GenBank/DDBJ databases">
        <title>Draft genome of Azohydromonas lata strain H1 (DSM1123), a polyhydroxyalkanoate producer.</title>
        <authorList>
            <person name="Traversa D."/>
            <person name="D'Addabbo P."/>
            <person name="Pazzani C."/>
            <person name="Manzari C."/>
            <person name="Chiara M."/>
            <person name="Scrascia M."/>
        </authorList>
    </citation>
    <scope>NUCLEOTIDE SEQUENCE [LARGE SCALE GENOMIC DNA]</scope>
    <source>
        <strain evidence="8 9">H1</strain>
    </source>
</reference>
<dbReference type="InterPro" id="IPR018187">
    <property type="entry name" value="Asp/Glu_racemase_AS_1"/>
</dbReference>
<dbReference type="SUPFAM" id="SSF53681">
    <property type="entry name" value="Aspartate/glutamate racemase"/>
    <property type="match status" value="2"/>
</dbReference>
<keyword evidence="5 7" id="KW-0413">Isomerase</keyword>
<dbReference type="RefSeq" id="WP_066333753.1">
    <property type="nucleotide sequence ID" value="NZ_JAXOJX010000046.1"/>
</dbReference>
<dbReference type="PROSITE" id="PS00923">
    <property type="entry name" value="ASP_GLU_RACEMASE_1"/>
    <property type="match status" value="1"/>
</dbReference>
<dbReference type="HAMAP" id="MF_00258">
    <property type="entry name" value="Glu_racemase"/>
    <property type="match status" value="1"/>
</dbReference>
<evidence type="ECO:0000256" key="2">
    <source>
        <dbReference type="ARBA" id="ARBA00013090"/>
    </source>
</evidence>
<feature type="active site" description="Proton donor/acceptor" evidence="7">
    <location>
        <position position="78"/>
    </location>
</feature>
<comment type="catalytic activity">
    <reaction evidence="1 7">
        <text>L-glutamate = D-glutamate</text>
        <dbReference type="Rhea" id="RHEA:12813"/>
        <dbReference type="ChEBI" id="CHEBI:29985"/>
        <dbReference type="ChEBI" id="CHEBI:29986"/>
        <dbReference type="EC" id="5.1.1.3"/>
    </reaction>
</comment>
<dbReference type="GO" id="GO:0008881">
    <property type="term" value="F:glutamate racemase activity"/>
    <property type="evidence" value="ECO:0007669"/>
    <property type="project" value="UniProtKB-EC"/>
</dbReference>
<dbReference type="InterPro" id="IPR001920">
    <property type="entry name" value="Asp/Glu_race"/>
</dbReference>